<evidence type="ECO:0008006" key="8">
    <source>
        <dbReference type="Google" id="ProtNLM"/>
    </source>
</evidence>
<dbReference type="InterPro" id="IPR001173">
    <property type="entry name" value="Glyco_trans_2-like"/>
</dbReference>
<dbReference type="Gene3D" id="3.90.550.10">
    <property type="entry name" value="Spore Coat Polysaccharide Biosynthesis Protein SpsA, Chain A"/>
    <property type="match status" value="1"/>
</dbReference>
<evidence type="ECO:0000256" key="2">
    <source>
        <dbReference type="ARBA" id="ARBA00022676"/>
    </source>
</evidence>
<accession>A0A2Z4LNB4</accession>
<keyword evidence="3" id="KW-0808">Transferase</keyword>
<feature type="domain" description="Galactosyltransferase C-terminal" evidence="5">
    <location>
        <begin position="154"/>
        <end position="209"/>
    </location>
</feature>
<proteinExistence type="inferred from homology"/>
<evidence type="ECO:0000259" key="4">
    <source>
        <dbReference type="Pfam" id="PF00535"/>
    </source>
</evidence>
<dbReference type="InterPro" id="IPR029044">
    <property type="entry name" value="Nucleotide-diphossugar_trans"/>
</dbReference>
<dbReference type="OrthoDB" id="761861at2"/>
<gene>
    <name evidence="6" type="ORF">HME9304_00237</name>
</gene>
<dbReference type="PANTHER" id="PTHR43179:SF12">
    <property type="entry name" value="GALACTOFURANOSYLTRANSFERASE GLFT2"/>
    <property type="match status" value="1"/>
</dbReference>
<dbReference type="SUPFAM" id="SSF53448">
    <property type="entry name" value="Nucleotide-diphospho-sugar transferases"/>
    <property type="match status" value="1"/>
</dbReference>
<organism evidence="6 7">
    <name type="scientific">Flagellimonas maritima</name>
    <dbReference type="NCBI Taxonomy" id="1383885"/>
    <lineage>
        <taxon>Bacteria</taxon>
        <taxon>Pseudomonadati</taxon>
        <taxon>Bacteroidota</taxon>
        <taxon>Flavobacteriia</taxon>
        <taxon>Flavobacteriales</taxon>
        <taxon>Flavobacteriaceae</taxon>
        <taxon>Flagellimonas</taxon>
    </lineage>
</organism>
<dbReference type="InterPro" id="IPR027791">
    <property type="entry name" value="Galactosyl_T_C"/>
</dbReference>
<name>A0A2Z4LNB4_9FLAO</name>
<dbReference type="Pfam" id="PF02709">
    <property type="entry name" value="Glyco_transf_7C"/>
    <property type="match status" value="1"/>
</dbReference>
<dbReference type="Pfam" id="PF00535">
    <property type="entry name" value="Glycos_transf_2"/>
    <property type="match status" value="1"/>
</dbReference>
<dbReference type="Proteomes" id="UP000248536">
    <property type="component" value="Chromosome"/>
</dbReference>
<evidence type="ECO:0000259" key="5">
    <source>
        <dbReference type="Pfam" id="PF02709"/>
    </source>
</evidence>
<feature type="domain" description="Glycosyltransferase 2-like" evidence="4">
    <location>
        <begin position="12"/>
        <end position="137"/>
    </location>
</feature>
<dbReference type="AlphaFoldDB" id="A0A2Z4LNB4"/>
<dbReference type="GO" id="GO:0016757">
    <property type="term" value="F:glycosyltransferase activity"/>
    <property type="evidence" value="ECO:0007669"/>
    <property type="project" value="UniProtKB-KW"/>
</dbReference>
<comment type="similarity">
    <text evidence="1">Belongs to the glycosyltransferase 2 family.</text>
</comment>
<protein>
    <recommendedName>
        <fullName evidence="8">Glycosyltransferase</fullName>
    </recommendedName>
</protein>
<dbReference type="RefSeq" id="WP_112376847.1">
    <property type="nucleotide sequence ID" value="NZ_CP030104.1"/>
</dbReference>
<dbReference type="PANTHER" id="PTHR43179">
    <property type="entry name" value="RHAMNOSYLTRANSFERASE WBBL"/>
    <property type="match status" value="1"/>
</dbReference>
<evidence type="ECO:0000313" key="6">
    <source>
        <dbReference type="EMBL" id="AWX43250.1"/>
    </source>
</evidence>
<evidence type="ECO:0000313" key="7">
    <source>
        <dbReference type="Proteomes" id="UP000248536"/>
    </source>
</evidence>
<sequence>MKKQSPTFIDCTVVLTHYNRQKNLENTLEGLNMQSSLPKKVVVVNFGTEPELSVDYRFELSIIPFRNEWQFLPVAAARNLGVEHADTEHLVFLDVDCIPSRNFCGTIVGNVRNNGGLVMGTPRYMLVKKQQCHNLEQLENLSTPHPARPIVSNIQRENCYELFWSLCFCININDFKRIGGFDENYVGYGVEDTDFGLKSKQLGVPFYLSPAEVYHQQHPLFIPPLNHIESIIGNCNHFHSKWGYWPMSDCLEDFKYMGLIEWNFSRNRPISLLRLPDQHIIDKHLVQNAPYR</sequence>
<evidence type="ECO:0000256" key="3">
    <source>
        <dbReference type="ARBA" id="ARBA00022679"/>
    </source>
</evidence>
<keyword evidence="2" id="KW-0328">Glycosyltransferase</keyword>
<evidence type="ECO:0000256" key="1">
    <source>
        <dbReference type="ARBA" id="ARBA00006739"/>
    </source>
</evidence>
<dbReference type="EMBL" id="CP030104">
    <property type="protein sequence ID" value="AWX43250.1"/>
    <property type="molecule type" value="Genomic_DNA"/>
</dbReference>
<reference evidence="6 7" key="1">
    <citation type="submission" date="2018-06" db="EMBL/GenBank/DDBJ databases">
        <title>Spongiibacterium sp. HME9304 Genome sequencing and assembly.</title>
        <authorList>
            <person name="Kang H."/>
            <person name="Kim H."/>
            <person name="Joh K."/>
        </authorList>
    </citation>
    <scope>NUCLEOTIDE SEQUENCE [LARGE SCALE GENOMIC DNA]</scope>
    <source>
        <strain evidence="6 7">HME9304</strain>
    </source>
</reference>
<keyword evidence="7" id="KW-1185">Reference proteome</keyword>
<dbReference type="KEGG" id="spon:HME9304_00237"/>